<comment type="similarity">
    <text evidence="2">Belongs to the ABC transporter superfamily.</text>
</comment>
<reference evidence="9 10" key="1">
    <citation type="submission" date="2014-01" db="EMBL/GenBank/DDBJ databases">
        <title>Genome sequence determination for a cystic fibrosis isolate, Inquilinus limosus.</title>
        <authorList>
            <person name="Pino M."/>
            <person name="Di Conza J."/>
            <person name="Gutkind G."/>
        </authorList>
    </citation>
    <scope>NUCLEOTIDE SEQUENCE [LARGE SCALE GENOMIC DNA]</scope>
    <source>
        <strain evidence="9 10">MP06</strain>
    </source>
</reference>
<name>A0A0A0CWY7_9PROT</name>
<dbReference type="GO" id="GO:0005524">
    <property type="term" value="F:ATP binding"/>
    <property type="evidence" value="ECO:0007669"/>
    <property type="project" value="UniProtKB-KW"/>
</dbReference>
<evidence type="ECO:0000313" key="9">
    <source>
        <dbReference type="EMBL" id="KGM30163.1"/>
    </source>
</evidence>
<evidence type="ECO:0000256" key="5">
    <source>
        <dbReference type="ARBA" id="ARBA00022741"/>
    </source>
</evidence>
<feature type="non-terminal residue" evidence="9">
    <location>
        <position position="1"/>
    </location>
</feature>
<keyword evidence="3" id="KW-0813">Transport</keyword>
<dbReference type="InterPro" id="IPR050388">
    <property type="entry name" value="ABC_Ni/Peptide_Import"/>
</dbReference>
<dbReference type="Gene3D" id="3.40.50.300">
    <property type="entry name" value="P-loop containing nucleotide triphosphate hydrolases"/>
    <property type="match status" value="1"/>
</dbReference>
<dbReference type="GO" id="GO:0016887">
    <property type="term" value="F:ATP hydrolysis activity"/>
    <property type="evidence" value="ECO:0007669"/>
    <property type="project" value="InterPro"/>
</dbReference>
<dbReference type="Pfam" id="PF08352">
    <property type="entry name" value="oligo_HPY"/>
    <property type="match status" value="1"/>
</dbReference>
<dbReference type="SMART" id="SM00382">
    <property type="entry name" value="AAA"/>
    <property type="match status" value="1"/>
</dbReference>
<feature type="domain" description="ABC transporter" evidence="8">
    <location>
        <begin position="2"/>
        <end position="252"/>
    </location>
</feature>
<dbReference type="NCBIfam" id="TIGR01727">
    <property type="entry name" value="oligo_HPY"/>
    <property type="match status" value="1"/>
</dbReference>
<keyword evidence="6" id="KW-0067">ATP-binding</keyword>
<dbReference type="InterPro" id="IPR013563">
    <property type="entry name" value="Oligopep_ABC_C"/>
</dbReference>
<proteinExistence type="inferred from homology"/>
<evidence type="ECO:0000256" key="1">
    <source>
        <dbReference type="ARBA" id="ARBA00004417"/>
    </source>
</evidence>
<evidence type="ECO:0000313" key="10">
    <source>
        <dbReference type="Proteomes" id="UP000029995"/>
    </source>
</evidence>
<keyword evidence="5" id="KW-0547">Nucleotide-binding</keyword>
<dbReference type="GO" id="GO:0005886">
    <property type="term" value="C:plasma membrane"/>
    <property type="evidence" value="ECO:0007669"/>
    <property type="project" value="UniProtKB-SubCell"/>
</dbReference>
<dbReference type="CDD" id="cd03257">
    <property type="entry name" value="ABC_NikE_OppD_transporters"/>
    <property type="match status" value="1"/>
</dbReference>
<dbReference type="InterPro" id="IPR003439">
    <property type="entry name" value="ABC_transporter-like_ATP-bd"/>
</dbReference>
<sequence>VLDLQGLTVEIATARGNIRPVEDVSFSVRAGETMAIVGESGSGKSVTATALMGLLPPAARPVAGAAWFGNRDLLRLDEPALRALRGGAMAMVFQDPMSSLNPVHRVGDQVAEAIRAHRPMPAAKARAEALALFRRVGIADPERRLDAWPHELSGGMRQRVMIAMALANRPGLLIADEPTTALDVTVQAQILDLLAELQRETGTAMIFITHSLGVVAEIADRVTVMYAGQVVEQGDAAAVFAAPLHPYTRALLAATPDGDGQPAGIPGTVPPPHAFPAGCRFAPRCGHAAAACAAAPVPLDEARDGRLTRCIRWPELANGAECAA</sequence>
<accession>A0A0A0CWY7</accession>
<dbReference type="FunFam" id="3.40.50.300:FF:000016">
    <property type="entry name" value="Oligopeptide ABC transporter ATP-binding component"/>
    <property type="match status" value="1"/>
</dbReference>
<dbReference type="GO" id="GO:0015833">
    <property type="term" value="P:peptide transport"/>
    <property type="evidence" value="ECO:0007669"/>
    <property type="project" value="InterPro"/>
</dbReference>
<dbReference type="GO" id="GO:0055085">
    <property type="term" value="P:transmembrane transport"/>
    <property type="evidence" value="ECO:0007669"/>
    <property type="project" value="UniProtKB-ARBA"/>
</dbReference>
<protein>
    <submittedName>
        <fullName evidence="9">Peptide ABC transporter permease</fullName>
    </submittedName>
</protein>
<evidence type="ECO:0000256" key="4">
    <source>
        <dbReference type="ARBA" id="ARBA00022475"/>
    </source>
</evidence>
<evidence type="ECO:0000256" key="2">
    <source>
        <dbReference type="ARBA" id="ARBA00005417"/>
    </source>
</evidence>
<evidence type="ECO:0000256" key="3">
    <source>
        <dbReference type="ARBA" id="ARBA00022448"/>
    </source>
</evidence>
<dbReference type="PANTHER" id="PTHR43297">
    <property type="entry name" value="OLIGOPEPTIDE TRANSPORT ATP-BINDING PROTEIN APPD"/>
    <property type="match status" value="1"/>
</dbReference>
<dbReference type="OrthoDB" id="9815712at2"/>
<dbReference type="PROSITE" id="PS00211">
    <property type="entry name" value="ABC_TRANSPORTER_1"/>
    <property type="match status" value="1"/>
</dbReference>
<dbReference type="InterPro" id="IPR017871">
    <property type="entry name" value="ABC_transporter-like_CS"/>
</dbReference>
<organism evidence="9 10">
    <name type="scientific">Inquilinus limosus MP06</name>
    <dbReference type="NCBI Taxonomy" id="1398085"/>
    <lineage>
        <taxon>Bacteria</taxon>
        <taxon>Pseudomonadati</taxon>
        <taxon>Pseudomonadota</taxon>
        <taxon>Alphaproteobacteria</taxon>
        <taxon>Rhodospirillales</taxon>
        <taxon>Rhodospirillaceae</taxon>
        <taxon>Inquilinus</taxon>
    </lineage>
</organism>
<comment type="caution">
    <text evidence="9">The sequence shown here is derived from an EMBL/GenBank/DDBJ whole genome shotgun (WGS) entry which is preliminary data.</text>
</comment>
<keyword evidence="7" id="KW-0472">Membrane</keyword>
<dbReference type="AlphaFoldDB" id="A0A0A0CWY7"/>
<dbReference type="Pfam" id="PF00005">
    <property type="entry name" value="ABC_tran"/>
    <property type="match status" value="1"/>
</dbReference>
<dbReference type="PROSITE" id="PS50893">
    <property type="entry name" value="ABC_TRANSPORTER_2"/>
    <property type="match status" value="1"/>
</dbReference>
<gene>
    <name evidence="9" type="ORF">P409_34725</name>
</gene>
<evidence type="ECO:0000259" key="8">
    <source>
        <dbReference type="PROSITE" id="PS50893"/>
    </source>
</evidence>
<keyword evidence="4" id="KW-1003">Cell membrane</keyword>
<dbReference type="SUPFAM" id="SSF52540">
    <property type="entry name" value="P-loop containing nucleoside triphosphate hydrolases"/>
    <property type="match status" value="1"/>
</dbReference>
<dbReference type="Proteomes" id="UP000029995">
    <property type="component" value="Unassembled WGS sequence"/>
</dbReference>
<evidence type="ECO:0000256" key="6">
    <source>
        <dbReference type="ARBA" id="ARBA00022840"/>
    </source>
</evidence>
<dbReference type="InterPro" id="IPR003593">
    <property type="entry name" value="AAA+_ATPase"/>
</dbReference>
<comment type="subcellular location">
    <subcellularLocation>
        <location evidence="1">Cell inner membrane</location>
        <topology evidence="1">Peripheral membrane protein</topology>
    </subcellularLocation>
</comment>
<dbReference type="PANTHER" id="PTHR43297:SF2">
    <property type="entry name" value="DIPEPTIDE TRANSPORT ATP-BINDING PROTEIN DPPD"/>
    <property type="match status" value="1"/>
</dbReference>
<dbReference type="EMBL" id="JANX01001001">
    <property type="protein sequence ID" value="KGM30163.1"/>
    <property type="molecule type" value="Genomic_DNA"/>
</dbReference>
<dbReference type="InterPro" id="IPR027417">
    <property type="entry name" value="P-loop_NTPase"/>
</dbReference>
<evidence type="ECO:0000256" key="7">
    <source>
        <dbReference type="ARBA" id="ARBA00023136"/>
    </source>
</evidence>